<dbReference type="InterPro" id="IPR010573">
    <property type="entry name" value="MFS_Str1/Tri12-like"/>
</dbReference>
<comment type="caution">
    <text evidence="9">The sequence shown here is derived from an EMBL/GenBank/DDBJ whole genome shotgun (WGS) entry which is preliminary data.</text>
</comment>
<dbReference type="STRING" id="2070753.A0A3A3A0Y8"/>
<evidence type="ECO:0000256" key="4">
    <source>
        <dbReference type="ARBA" id="ARBA00022692"/>
    </source>
</evidence>
<feature type="transmembrane region" description="Helical" evidence="8">
    <location>
        <begin position="198"/>
        <end position="218"/>
    </location>
</feature>
<evidence type="ECO:0000256" key="2">
    <source>
        <dbReference type="ARBA" id="ARBA00008335"/>
    </source>
</evidence>
<protein>
    <submittedName>
        <fullName evidence="9">Transporter</fullName>
    </submittedName>
</protein>
<keyword evidence="3" id="KW-0813">Transport</keyword>
<dbReference type="GO" id="GO:0022857">
    <property type="term" value="F:transmembrane transporter activity"/>
    <property type="evidence" value="ECO:0007669"/>
    <property type="project" value="InterPro"/>
</dbReference>
<dbReference type="EMBL" id="MVGC01000005">
    <property type="protein sequence ID" value="RJE27297.1"/>
    <property type="molecule type" value="Genomic_DNA"/>
</dbReference>
<feature type="transmembrane region" description="Helical" evidence="8">
    <location>
        <begin position="469"/>
        <end position="490"/>
    </location>
</feature>
<evidence type="ECO:0000313" key="10">
    <source>
        <dbReference type="Proteomes" id="UP000266188"/>
    </source>
</evidence>
<feature type="compositionally biased region" description="Basic and acidic residues" evidence="7">
    <location>
        <begin position="46"/>
        <end position="63"/>
    </location>
</feature>
<dbReference type="InterPro" id="IPR036259">
    <property type="entry name" value="MFS_trans_sf"/>
</dbReference>
<evidence type="ECO:0000256" key="5">
    <source>
        <dbReference type="ARBA" id="ARBA00022989"/>
    </source>
</evidence>
<evidence type="ECO:0000313" key="9">
    <source>
        <dbReference type="EMBL" id="RJE27297.1"/>
    </source>
</evidence>
<accession>A0A3A3A0Y8</accession>
<dbReference type="SUPFAM" id="SSF103473">
    <property type="entry name" value="MFS general substrate transporter"/>
    <property type="match status" value="1"/>
</dbReference>
<comment type="subcellular location">
    <subcellularLocation>
        <location evidence="1">Membrane</location>
        <topology evidence="1">Multi-pass membrane protein</topology>
    </subcellularLocation>
</comment>
<proteinExistence type="inferred from homology"/>
<sequence length="577" mass="63311">MGVLDHVRGRNDSQHVQNIAIDNPDPNDSEPKGATESPPAYDSSDNAERSSLEARNEKEIAEHPDEVTASAHLGVKKAEAAALVWSKKAVYATYACTVINGAFSSFAAAPQVGTASILGTIVGGVLKLPIAKTLNIWGRAEGFLFFFGVYILGMIVLAACNGPNGYAAGYVLYWIGYNAIYLILDVFVADTSGLRNRAFAFAFISTPFICTAFTGPLAGQSFLKTSGWRWAYGAFCIIMPFVFVPLALVFKFYEKKAAKLGLYKHVPSGRTAIQSIIHYIHEFDVIGALLLMAAWILLLLPFSLAQDGRAQYKSATFIAMIVVGFCTLFIFAAWEKWITRVHFIQYELLKQRTVIGACCLAAVSYFSFYCWDLYFYNFCIVVYNLNASMAGYMLQIYNVGSCFWGVVFGLWIRYIKRLMIHFRGEDGDIGYVIMCQIFIAFGGGTNLIGEDMAVMAAADREGVPMMLSLIGLFSSLGGAIGSAVQAAIYANTYPEAIRSALPDDKKSMYMKLYTGGYPAQMKYDPGTPVREAANYAWGQSQKFGCIAATAVLALGIPAIAVWKNYRVDKKQNKGTMI</sequence>
<dbReference type="GO" id="GO:0005886">
    <property type="term" value="C:plasma membrane"/>
    <property type="evidence" value="ECO:0007669"/>
    <property type="project" value="TreeGrafter"/>
</dbReference>
<feature type="region of interest" description="Disordered" evidence="7">
    <location>
        <begin position="1"/>
        <end position="63"/>
    </location>
</feature>
<dbReference type="PANTHER" id="PTHR23501">
    <property type="entry name" value="MAJOR FACILITATOR SUPERFAMILY"/>
    <property type="match status" value="1"/>
</dbReference>
<keyword evidence="4 8" id="KW-0812">Transmembrane</keyword>
<dbReference type="OrthoDB" id="4078873at2759"/>
<feature type="transmembrane region" description="Helical" evidence="8">
    <location>
        <begin position="171"/>
        <end position="189"/>
    </location>
</feature>
<dbReference type="Gene3D" id="1.20.1250.20">
    <property type="entry name" value="MFS general substrate transporter like domains"/>
    <property type="match status" value="1"/>
</dbReference>
<feature type="compositionally biased region" description="Basic and acidic residues" evidence="7">
    <location>
        <begin position="1"/>
        <end position="13"/>
    </location>
</feature>
<feature type="transmembrane region" description="Helical" evidence="8">
    <location>
        <begin position="543"/>
        <end position="562"/>
    </location>
</feature>
<feature type="transmembrane region" description="Helical" evidence="8">
    <location>
        <begin position="396"/>
        <end position="415"/>
    </location>
</feature>
<evidence type="ECO:0000256" key="3">
    <source>
        <dbReference type="ARBA" id="ARBA00022448"/>
    </source>
</evidence>
<keyword evidence="6 8" id="KW-0472">Membrane</keyword>
<evidence type="ECO:0000256" key="8">
    <source>
        <dbReference type="SAM" id="Phobius"/>
    </source>
</evidence>
<comment type="similarity">
    <text evidence="2">Belongs to the major facilitator superfamily.</text>
</comment>
<reference evidence="10" key="1">
    <citation type="submission" date="2017-02" db="EMBL/GenBank/DDBJ databases">
        <authorList>
            <person name="Tafer H."/>
            <person name="Lopandic K."/>
        </authorList>
    </citation>
    <scope>NUCLEOTIDE SEQUENCE [LARGE SCALE GENOMIC DNA]</scope>
    <source>
        <strain evidence="10">CBS 366.77</strain>
    </source>
</reference>
<dbReference type="PANTHER" id="PTHR23501:SF107">
    <property type="entry name" value="TRANSPORTER, PUTATIVE (AFU_ORTHOLOGUE AFUA_7G04730)-RELATED"/>
    <property type="match status" value="1"/>
</dbReference>
<name>A0A3A3A0Y8_9EURO</name>
<feature type="transmembrane region" description="Helical" evidence="8">
    <location>
        <begin position="230"/>
        <end position="250"/>
    </location>
</feature>
<gene>
    <name evidence="9" type="ORF">PHISCL_00307</name>
</gene>
<evidence type="ECO:0000256" key="7">
    <source>
        <dbReference type="SAM" id="MobiDB-lite"/>
    </source>
</evidence>
<dbReference type="FunFam" id="1.20.1250.20:FF:000284">
    <property type="entry name" value="Siderophore iron transporter mirB"/>
    <property type="match status" value="1"/>
</dbReference>
<dbReference type="Proteomes" id="UP000266188">
    <property type="component" value="Unassembled WGS sequence"/>
</dbReference>
<feature type="transmembrane region" description="Helical" evidence="8">
    <location>
        <begin position="314"/>
        <end position="334"/>
    </location>
</feature>
<feature type="transmembrane region" description="Helical" evidence="8">
    <location>
        <begin position="142"/>
        <end position="159"/>
    </location>
</feature>
<feature type="transmembrane region" description="Helical" evidence="8">
    <location>
        <begin position="283"/>
        <end position="302"/>
    </location>
</feature>
<organism evidence="9 10">
    <name type="scientific">Aspergillus sclerotialis</name>
    <dbReference type="NCBI Taxonomy" id="2070753"/>
    <lineage>
        <taxon>Eukaryota</taxon>
        <taxon>Fungi</taxon>
        <taxon>Dikarya</taxon>
        <taxon>Ascomycota</taxon>
        <taxon>Pezizomycotina</taxon>
        <taxon>Eurotiomycetes</taxon>
        <taxon>Eurotiomycetidae</taxon>
        <taxon>Eurotiales</taxon>
        <taxon>Aspergillaceae</taxon>
        <taxon>Aspergillus</taxon>
        <taxon>Aspergillus subgen. Polypaecilum</taxon>
    </lineage>
</organism>
<keyword evidence="10" id="KW-1185">Reference proteome</keyword>
<feature type="transmembrane region" description="Helical" evidence="8">
    <location>
        <begin position="354"/>
        <end position="376"/>
    </location>
</feature>
<feature type="transmembrane region" description="Helical" evidence="8">
    <location>
        <begin position="427"/>
        <end position="449"/>
    </location>
</feature>
<evidence type="ECO:0000256" key="1">
    <source>
        <dbReference type="ARBA" id="ARBA00004141"/>
    </source>
</evidence>
<dbReference type="AlphaFoldDB" id="A0A3A3A0Y8"/>
<evidence type="ECO:0000256" key="6">
    <source>
        <dbReference type="ARBA" id="ARBA00023136"/>
    </source>
</evidence>
<dbReference type="Pfam" id="PF06609">
    <property type="entry name" value="TRI12"/>
    <property type="match status" value="1"/>
</dbReference>
<keyword evidence="5 8" id="KW-1133">Transmembrane helix</keyword>